<gene>
    <name evidence="2" type="ORF">O3303_05155</name>
</gene>
<feature type="coiled-coil region" evidence="1">
    <location>
        <begin position="96"/>
        <end position="123"/>
    </location>
</feature>
<evidence type="ECO:0000313" key="2">
    <source>
        <dbReference type="EMBL" id="WBA42951.1"/>
    </source>
</evidence>
<organism evidence="2 3">
    <name type="scientific">Hymenobacter canadensis</name>
    <dbReference type="NCBI Taxonomy" id="2999067"/>
    <lineage>
        <taxon>Bacteria</taxon>
        <taxon>Pseudomonadati</taxon>
        <taxon>Bacteroidota</taxon>
        <taxon>Cytophagia</taxon>
        <taxon>Cytophagales</taxon>
        <taxon>Hymenobacteraceae</taxon>
        <taxon>Hymenobacter</taxon>
    </lineage>
</organism>
<dbReference type="EMBL" id="CP114767">
    <property type="protein sequence ID" value="WBA42951.1"/>
    <property type="molecule type" value="Genomic_DNA"/>
</dbReference>
<evidence type="ECO:0000313" key="3">
    <source>
        <dbReference type="Proteomes" id="UP001211005"/>
    </source>
</evidence>
<accession>A0ABY7LR98</accession>
<proteinExistence type="predicted"/>
<reference evidence="2 3" key="1">
    <citation type="submission" date="2022-12" db="EMBL/GenBank/DDBJ databases">
        <title>Hymenobacter canadensis sp. nov. isolated from lake water of the Cambridge Bay, Canada.</title>
        <authorList>
            <person name="Kim W.H."/>
            <person name="Lee Y.M."/>
        </authorList>
    </citation>
    <scope>NUCLEOTIDE SEQUENCE [LARGE SCALE GENOMIC DNA]</scope>
    <source>
        <strain evidence="2 3">PAMC 29467</strain>
    </source>
</reference>
<keyword evidence="3" id="KW-1185">Reference proteome</keyword>
<dbReference type="Gene3D" id="1.10.260.40">
    <property type="entry name" value="lambda repressor-like DNA-binding domains"/>
    <property type="match status" value="1"/>
</dbReference>
<evidence type="ECO:0000256" key="1">
    <source>
        <dbReference type="SAM" id="Coils"/>
    </source>
</evidence>
<dbReference type="RefSeq" id="WP_269560998.1">
    <property type="nucleotide sequence ID" value="NZ_CP114767.1"/>
</dbReference>
<keyword evidence="1" id="KW-0175">Coiled coil</keyword>
<dbReference type="Proteomes" id="UP001211005">
    <property type="component" value="Chromosome"/>
</dbReference>
<dbReference type="InterPro" id="IPR010982">
    <property type="entry name" value="Lambda_DNA-bd_dom_sf"/>
</dbReference>
<evidence type="ECO:0008006" key="4">
    <source>
        <dbReference type="Google" id="ProtNLM"/>
    </source>
</evidence>
<name>A0ABY7LR98_9BACT</name>
<protein>
    <recommendedName>
        <fullName evidence="4">HTH cro/C1-type domain-containing protein</fullName>
    </recommendedName>
</protein>
<sequence>MSEETVSQRIKFLIESLRMNPRSFSIRYGVNEGTTRNYIDRGSIPNAEYIATLVRSIDNLNPAWLLLGKGEMFLTGAGEVQLVDVKRPDDVADFEKEALRKENELLRSQVQDKERIIQLLELQLNK</sequence>